<feature type="transmembrane region" description="Helical" evidence="2">
    <location>
        <begin position="438"/>
        <end position="455"/>
    </location>
</feature>
<reference evidence="3" key="2">
    <citation type="journal article" date="2019" name="IMA Fungus">
        <title>Genome sequencing and comparison of five Tilletia species to identify candidate genes for the detection of regulated species infecting wheat.</title>
        <authorList>
            <person name="Nguyen H.D.T."/>
            <person name="Sultana T."/>
            <person name="Kesanakurti P."/>
            <person name="Hambleton S."/>
        </authorList>
    </citation>
    <scope>NUCLEOTIDE SEQUENCE</scope>
    <source>
        <strain evidence="3">DAOMC 236422</strain>
    </source>
</reference>
<evidence type="ECO:0000313" key="3">
    <source>
        <dbReference type="EMBL" id="KAE8269512.1"/>
    </source>
</evidence>
<feature type="transmembrane region" description="Helical" evidence="2">
    <location>
        <begin position="101"/>
        <end position="122"/>
    </location>
</feature>
<keyword evidence="2" id="KW-0812">Transmembrane</keyword>
<protein>
    <recommendedName>
        <fullName evidence="5">Heparan-alpha-glucosaminide N-acetyltransferase catalytic domain-containing protein</fullName>
    </recommendedName>
</protein>
<reference evidence="3" key="1">
    <citation type="submission" date="2016-04" db="EMBL/GenBank/DDBJ databases">
        <authorList>
            <person name="Nguyen H.D."/>
            <person name="Samba Siva P."/>
            <person name="Cullis J."/>
            <person name="Levesque C.A."/>
            <person name="Hambleton S."/>
        </authorList>
    </citation>
    <scope>NUCLEOTIDE SEQUENCE</scope>
    <source>
        <strain evidence="3">DAOMC 236422</strain>
    </source>
</reference>
<dbReference type="Proteomes" id="UP000078113">
    <property type="component" value="Unassembled WGS sequence"/>
</dbReference>
<feature type="transmembrane region" description="Helical" evidence="2">
    <location>
        <begin position="475"/>
        <end position="496"/>
    </location>
</feature>
<keyword evidence="2" id="KW-1133">Transmembrane helix</keyword>
<feature type="transmembrane region" description="Helical" evidence="2">
    <location>
        <begin position="229"/>
        <end position="251"/>
    </location>
</feature>
<dbReference type="PANTHER" id="PTHR40407:SF1">
    <property type="entry name" value="HEPARAN-ALPHA-GLUCOSAMINIDE N-ACETYLTRANSFERASE CATALYTIC DOMAIN-CONTAINING PROTEIN"/>
    <property type="match status" value="1"/>
</dbReference>
<organism evidence="3 4">
    <name type="scientific">Tilletia walkeri</name>
    <dbReference type="NCBI Taxonomy" id="117179"/>
    <lineage>
        <taxon>Eukaryota</taxon>
        <taxon>Fungi</taxon>
        <taxon>Dikarya</taxon>
        <taxon>Basidiomycota</taxon>
        <taxon>Ustilaginomycotina</taxon>
        <taxon>Exobasidiomycetes</taxon>
        <taxon>Tilletiales</taxon>
        <taxon>Tilletiaceae</taxon>
        <taxon>Tilletia</taxon>
    </lineage>
</organism>
<evidence type="ECO:0000313" key="4">
    <source>
        <dbReference type="Proteomes" id="UP000078113"/>
    </source>
</evidence>
<evidence type="ECO:0000256" key="2">
    <source>
        <dbReference type="SAM" id="Phobius"/>
    </source>
</evidence>
<feature type="transmembrane region" description="Helical" evidence="2">
    <location>
        <begin position="331"/>
        <end position="349"/>
    </location>
</feature>
<proteinExistence type="predicted"/>
<evidence type="ECO:0000256" key="1">
    <source>
        <dbReference type="SAM" id="MobiDB-lite"/>
    </source>
</evidence>
<feature type="transmembrane region" description="Helical" evidence="2">
    <location>
        <begin position="143"/>
        <end position="164"/>
    </location>
</feature>
<accession>A0A8X7N979</accession>
<dbReference type="EMBL" id="LWDG02000090">
    <property type="protein sequence ID" value="KAE8269512.1"/>
    <property type="molecule type" value="Genomic_DNA"/>
</dbReference>
<feature type="compositionally biased region" description="Polar residues" evidence="1">
    <location>
        <begin position="1"/>
        <end position="25"/>
    </location>
</feature>
<feature type="transmembrane region" description="Helical" evidence="2">
    <location>
        <begin position="406"/>
        <end position="426"/>
    </location>
</feature>
<feature type="transmembrane region" description="Helical" evidence="2">
    <location>
        <begin position="297"/>
        <end position="319"/>
    </location>
</feature>
<gene>
    <name evidence="3" type="ORF">A4X09_0g2823</name>
</gene>
<sequence>MSPAAQNPALTEQTPLLPPAQTNEGLQPRSEVVSNTSSSSSTKPTRQIAPDALRGLLMALMAFDHANVQYAVYPHGTSTKNEASSDIVTAWSTGMGYILRLASHLCASGFAILLGFGLVFFVTSRAQRGWTSSAQVGYVAKRALAILLVNEVTFLPMYPVFPVWLVNVVLPALAIDYFLIGLLVVGLDYYVQPALERVWSSSKRTGSSSGQVDESNDNSTSVSKYGGSIVSWVLDALLTTLFFVAAFSTIWSAPNQGRCLADEAIHTLAPPWLSGKCKFSASLIAKFFYLGEMCPNFGFISVFPPLAWISFVILGVVYARVILRLKTSQKGLMAVNAALGIVFALLFVSTRLLQYGNLSTDCLRTPAQLHQRPGQNQYLADLKSFLYVTKYNPDPAFVFLTTSTNFFLLSLFGILFASTFFLINILKKFLLTLGIQALFFYAFHQLLLVFSAVVARKAFPGLFGPKGPNFPQADGVGWGVFFGIWGVLMVISYFACRGFAQFKSRRGPDSIWRFV</sequence>
<comment type="caution">
    <text evidence="3">The sequence shown here is derived from an EMBL/GenBank/DDBJ whole genome shotgun (WGS) entry which is preliminary data.</text>
</comment>
<dbReference type="PANTHER" id="PTHR40407">
    <property type="entry name" value="MEMBRANE PROTEIN-LIKE PROTEIN"/>
    <property type="match status" value="1"/>
</dbReference>
<evidence type="ECO:0008006" key="5">
    <source>
        <dbReference type="Google" id="ProtNLM"/>
    </source>
</evidence>
<feature type="transmembrane region" description="Helical" evidence="2">
    <location>
        <begin position="170"/>
        <end position="191"/>
    </location>
</feature>
<feature type="compositionally biased region" description="Low complexity" evidence="1">
    <location>
        <begin position="30"/>
        <end position="42"/>
    </location>
</feature>
<keyword evidence="2" id="KW-0472">Membrane</keyword>
<name>A0A8X7N979_9BASI</name>
<keyword evidence="4" id="KW-1185">Reference proteome</keyword>
<dbReference type="AlphaFoldDB" id="A0A8X7N979"/>
<feature type="region of interest" description="Disordered" evidence="1">
    <location>
        <begin position="1"/>
        <end position="46"/>
    </location>
</feature>